<accession>A0ABN9FYM2</accession>
<proteinExistence type="predicted"/>
<feature type="non-terminal residue" evidence="1">
    <location>
        <position position="94"/>
    </location>
</feature>
<gene>
    <name evidence="1" type="ORF">SPARVUS_LOCUS13087381</name>
</gene>
<name>A0ABN9FYM2_9NEOB</name>
<organism evidence="1 2">
    <name type="scientific">Staurois parvus</name>
    <dbReference type="NCBI Taxonomy" id="386267"/>
    <lineage>
        <taxon>Eukaryota</taxon>
        <taxon>Metazoa</taxon>
        <taxon>Chordata</taxon>
        <taxon>Craniata</taxon>
        <taxon>Vertebrata</taxon>
        <taxon>Euteleostomi</taxon>
        <taxon>Amphibia</taxon>
        <taxon>Batrachia</taxon>
        <taxon>Anura</taxon>
        <taxon>Neobatrachia</taxon>
        <taxon>Ranoidea</taxon>
        <taxon>Ranidae</taxon>
        <taxon>Staurois</taxon>
    </lineage>
</organism>
<protein>
    <submittedName>
        <fullName evidence="1">Uncharacterized protein</fullName>
    </submittedName>
</protein>
<dbReference type="Proteomes" id="UP001162483">
    <property type="component" value="Unassembled WGS sequence"/>
</dbReference>
<evidence type="ECO:0000313" key="2">
    <source>
        <dbReference type="Proteomes" id="UP001162483"/>
    </source>
</evidence>
<dbReference type="EMBL" id="CATNWA010017648">
    <property type="protein sequence ID" value="CAI9602129.1"/>
    <property type="molecule type" value="Genomic_DNA"/>
</dbReference>
<comment type="caution">
    <text evidence="1">The sequence shown here is derived from an EMBL/GenBank/DDBJ whole genome shotgun (WGS) entry which is preliminary data.</text>
</comment>
<keyword evidence="2" id="KW-1185">Reference proteome</keyword>
<reference evidence="1" key="1">
    <citation type="submission" date="2023-05" db="EMBL/GenBank/DDBJ databases">
        <authorList>
            <person name="Stuckert A."/>
        </authorList>
    </citation>
    <scope>NUCLEOTIDE SEQUENCE</scope>
</reference>
<sequence length="94" mass="10914">MVVVWSDIVARTSWRWARSVERLNKARIKVNREVGRFFSHHGGLVVWHLELEVDTWRYLRCDGVHLNAVGTDLWSLDLQDGIQRAVRCGVARMG</sequence>
<evidence type="ECO:0000313" key="1">
    <source>
        <dbReference type="EMBL" id="CAI9602129.1"/>
    </source>
</evidence>